<keyword evidence="3" id="KW-1185">Reference proteome</keyword>
<keyword evidence="1" id="KW-0812">Transmembrane</keyword>
<reference evidence="2" key="2">
    <citation type="submission" date="2020-06" db="EMBL/GenBank/DDBJ databases">
        <authorList>
            <person name="Sheffer M."/>
        </authorList>
    </citation>
    <scope>NUCLEOTIDE SEQUENCE</scope>
</reference>
<organism evidence="2 3">
    <name type="scientific">Argiope bruennichi</name>
    <name type="common">Wasp spider</name>
    <name type="synonym">Aranea bruennichi</name>
    <dbReference type="NCBI Taxonomy" id="94029"/>
    <lineage>
        <taxon>Eukaryota</taxon>
        <taxon>Metazoa</taxon>
        <taxon>Ecdysozoa</taxon>
        <taxon>Arthropoda</taxon>
        <taxon>Chelicerata</taxon>
        <taxon>Arachnida</taxon>
        <taxon>Araneae</taxon>
        <taxon>Araneomorphae</taxon>
        <taxon>Entelegynae</taxon>
        <taxon>Araneoidea</taxon>
        <taxon>Araneidae</taxon>
        <taxon>Argiope</taxon>
    </lineage>
</organism>
<proteinExistence type="predicted"/>
<feature type="transmembrane region" description="Helical" evidence="1">
    <location>
        <begin position="33"/>
        <end position="56"/>
    </location>
</feature>
<feature type="transmembrane region" description="Helical" evidence="1">
    <location>
        <begin position="108"/>
        <end position="126"/>
    </location>
</feature>
<dbReference type="Proteomes" id="UP000807504">
    <property type="component" value="Unassembled WGS sequence"/>
</dbReference>
<gene>
    <name evidence="2" type="ORF">HNY73_015741</name>
</gene>
<evidence type="ECO:0000313" key="2">
    <source>
        <dbReference type="EMBL" id="KAF8773046.1"/>
    </source>
</evidence>
<feature type="transmembrane region" description="Helical" evidence="1">
    <location>
        <begin position="68"/>
        <end position="87"/>
    </location>
</feature>
<name>A0A8T0EJY8_ARGBR</name>
<accession>A0A8T0EJY8</accession>
<keyword evidence="1" id="KW-1133">Transmembrane helix</keyword>
<dbReference type="EMBL" id="JABXBU010002227">
    <property type="protein sequence ID" value="KAF8773046.1"/>
    <property type="molecule type" value="Genomic_DNA"/>
</dbReference>
<comment type="caution">
    <text evidence="2">The sequence shown here is derived from an EMBL/GenBank/DDBJ whole genome shotgun (WGS) entry which is preliminary data.</text>
</comment>
<keyword evidence="1" id="KW-0472">Membrane</keyword>
<sequence>MAVSSAYFFTNLLLYATLKLMRDPMPLYKKTTLILTQDVIFCFLMFVCSIGAVSYPGERAVKNRETEILIASGISIFCCVSSGGPCSEERHPKLASLSRVSHQKEFATMYRLALLTVALLIGYSAATNNGHVVKPAAATTYPRLPAPVYTYPPPPTPAELAAAYRLYTLKYGYAPAALPPAPISYAPVTYAAPLPPAYWPAYAPLPPPPAAAHAHHFIDQHFDYAHRHAHHHHHH</sequence>
<reference evidence="2" key="1">
    <citation type="journal article" date="2020" name="bioRxiv">
        <title>Chromosome-level reference genome of the European wasp spider Argiope bruennichi: a resource for studies on range expansion and evolutionary adaptation.</title>
        <authorList>
            <person name="Sheffer M.M."/>
            <person name="Hoppe A."/>
            <person name="Krehenwinkel H."/>
            <person name="Uhl G."/>
            <person name="Kuss A.W."/>
            <person name="Jensen L."/>
            <person name="Jensen C."/>
            <person name="Gillespie R.G."/>
            <person name="Hoff K.J."/>
            <person name="Prost S."/>
        </authorList>
    </citation>
    <scope>NUCLEOTIDE SEQUENCE</scope>
</reference>
<dbReference type="AlphaFoldDB" id="A0A8T0EJY8"/>
<evidence type="ECO:0000313" key="3">
    <source>
        <dbReference type="Proteomes" id="UP000807504"/>
    </source>
</evidence>
<protein>
    <submittedName>
        <fullName evidence="2">Uncharacterized protein</fullName>
    </submittedName>
</protein>
<evidence type="ECO:0000256" key="1">
    <source>
        <dbReference type="SAM" id="Phobius"/>
    </source>
</evidence>